<dbReference type="RefSeq" id="WP_074746135.1">
    <property type="nucleotide sequence ID" value="NZ_FNYS01000008.1"/>
</dbReference>
<keyword evidence="1" id="KW-1133">Transmembrane helix</keyword>
<name>A0A1H6V715_9FLAO</name>
<dbReference type="PANTHER" id="PTHR34220">
    <property type="entry name" value="SENSOR HISTIDINE KINASE YPDA"/>
    <property type="match status" value="1"/>
</dbReference>
<organism evidence="3 4">
    <name type="scientific">Myroides marinus</name>
    <dbReference type="NCBI Taxonomy" id="703342"/>
    <lineage>
        <taxon>Bacteria</taxon>
        <taxon>Pseudomonadati</taxon>
        <taxon>Bacteroidota</taxon>
        <taxon>Flavobacteriia</taxon>
        <taxon>Flavobacteriales</taxon>
        <taxon>Flavobacteriaceae</taxon>
        <taxon>Myroides</taxon>
    </lineage>
</organism>
<feature type="transmembrane region" description="Helical" evidence="1">
    <location>
        <begin position="79"/>
        <end position="105"/>
    </location>
</feature>
<accession>A0A1H6V715</accession>
<dbReference type="Proteomes" id="UP000183077">
    <property type="component" value="Unassembled WGS sequence"/>
</dbReference>
<evidence type="ECO:0000313" key="3">
    <source>
        <dbReference type="EMBL" id="SEI98714.1"/>
    </source>
</evidence>
<evidence type="ECO:0000259" key="2">
    <source>
        <dbReference type="Pfam" id="PF06580"/>
    </source>
</evidence>
<dbReference type="InterPro" id="IPR010559">
    <property type="entry name" value="Sig_transdc_His_kin_internal"/>
</dbReference>
<reference evidence="3 4" key="1">
    <citation type="submission" date="2016-10" db="EMBL/GenBank/DDBJ databases">
        <authorList>
            <person name="de Groot N.N."/>
        </authorList>
    </citation>
    <scope>NUCLEOTIDE SEQUENCE [LARGE SCALE GENOMIC DNA]</scope>
    <source>
        <strain evidence="3 4">DSM 23048</strain>
    </source>
</reference>
<keyword evidence="1" id="KW-0472">Membrane</keyword>
<feature type="transmembrane region" description="Helical" evidence="1">
    <location>
        <begin position="125"/>
        <end position="145"/>
    </location>
</feature>
<evidence type="ECO:0000313" key="4">
    <source>
        <dbReference type="Proteomes" id="UP000183077"/>
    </source>
</evidence>
<keyword evidence="3" id="KW-0418">Kinase</keyword>
<protein>
    <submittedName>
        <fullName evidence="3">Histidine kinase</fullName>
    </submittedName>
</protein>
<keyword evidence="1" id="KW-0812">Transmembrane</keyword>
<proteinExistence type="predicted"/>
<dbReference type="Pfam" id="PF06580">
    <property type="entry name" value="His_kinase"/>
    <property type="match status" value="1"/>
</dbReference>
<evidence type="ECO:0000256" key="1">
    <source>
        <dbReference type="SAM" id="Phobius"/>
    </source>
</evidence>
<dbReference type="GeneID" id="82257264"/>
<sequence>METVKVLSKKEEIRLHLFLGLLLIYIRYVHVDYNAPYFVSFTDFSLFNNTTVIIFISIFYFHYLYVMPRVMRKFTWQNVCLGWLASYFLFVGIRALIEQVLTVWIWGQQNYFPGTPVWYYIFDNFYFSLFSIGIATTMYIIIYLIRSLQLNQIIQQEKNEAELRFLKSQINPHFVFNTLNNIYYLVYQKSEQALPAIDKMSQLMRYMTYETSENSIELQKEINYIKDFIDLEKMRIAGDVYLKLDIQINNPNLLIPPLLLLPFIENGFKHGVLTDATHPFTIQITQIDNTLELYTQNKCNNYNKDETSGVGLSNIQKRLALQFANKHTLIIKEEENIFTCKLTIKL</sequence>
<gene>
    <name evidence="3" type="ORF">SAMN04488018_108134</name>
</gene>
<dbReference type="AlphaFoldDB" id="A0A1H6V715"/>
<dbReference type="EMBL" id="FNYS01000008">
    <property type="protein sequence ID" value="SEI98714.1"/>
    <property type="molecule type" value="Genomic_DNA"/>
</dbReference>
<feature type="transmembrane region" description="Helical" evidence="1">
    <location>
        <begin position="50"/>
        <end position="67"/>
    </location>
</feature>
<dbReference type="InterPro" id="IPR050640">
    <property type="entry name" value="Bact_2-comp_sensor_kinase"/>
</dbReference>
<dbReference type="GO" id="GO:0000155">
    <property type="term" value="F:phosphorelay sensor kinase activity"/>
    <property type="evidence" value="ECO:0007669"/>
    <property type="project" value="InterPro"/>
</dbReference>
<dbReference type="GO" id="GO:0016020">
    <property type="term" value="C:membrane"/>
    <property type="evidence" value="ECO:0007669"/>
    <property type="project" value="InterPro"/>
</dbReference>
<feature type="transmembrane region" description="Helical" evidence="1">
    <location>
        <begin position="12"/>
        <end position="30"/>
    </location>
</feature>
<keyword evidence="3" id="KW-0808">Transferase</keyword>
<dbReference type="PANTHER" id="PTHR34220:SF7">
    <property type="entry name" value="SENSOR HISTIDINE KINASE YPDA"/>
    <property type="match status" value="1"/>
</dbReference>
<feature type="domain" description="Signal transduction histidine kinase internal region" evidence="2">
    <location>
        <begin position="161"/>
        <end position="237"/>
    </location>
</feature>